<reference evidence="2 3" key="1">
    <citation type="journal article" date="2015" name="Nature">
        <title>rRNA introns, odd ribosomes, and small enigmatic genomes across a large radiation of phyla.</title>
        <authorList>
            <person name="Brown C.T."/>
            <person name="Hug L.A."/>
            <person name="Thomas B.C."/>
            <person name="Sharon I."/>
            <person name="Castelle C.J."/>
            <person name="Singh A."/>
            <person name="Wilkins M.J."/>
            <person name="Williams K.H."/>
            <person name="Banfield J.F."/>
        </authorList>
    </citation>
    <scope>NUCLEOTIDE SEQUENCE [LARGE SCALE GENOMIC DNA]</scope>
</reference>
<name>A0A0G1RVQ0_9BACT</name>
<dbReference type="Proteomes" id="UP000033860">
    <property type="component" value="Unassembled WGS sequence"/>
</dbReference>
<feature type="region of interest" description="Disordered" evidence="1">
    <location>
        <begin position="1"/>
        <end position="54"/>
    </location>
</feature>
<organism evidence="2 3">
    <name type="scientific">Candidatus Beckwithbacteria bacterium GW2011_GWB1_47_15</name>
    <dbReference type="NCBI Taxonomy" id="1618371"/>
    <lineage>
        <taxon>Bacteria</taxon>
        <taxon>Candidatus Beckwithiibacteriota</taxon>
    </lineage>
</organism>
<sequence length="145" mass="16272">MADLPDDQNQPAPPVSPTTPVSGGTAAKEKDKPAFAEGSGEARQEVTPITEYTRQVDLEPEVESWMEKLEKEEGKLTQPVTDDKGQVVLDDSQKQDKKFKVVLPLTRDEVEKGLHHKVVDGVRWLAEWCVRLVKMFGSKVAYRKK</sequence>
<evidence type="ECO:0000256" key="1">
    <source>
        <dbReference type="SAM" id="MobiDB-lite"/>
    </source>
</evidence>
<proteinExistence type="predicted"/>
<protein>
    <submittedName>
        <fullName evidence="2">Uncharacterized protein</fullName>
    </submittedName>
</protein>
<dbReference type="AlphaFoldDB" id="A0A0G1RVQ0"/>
<accession>A0A0G1RVQ0</accession>
<evidence type="ECO:0000313" key="3">
    <source>
        <dbReference type="Proteomes" id="UP000033860"/>
    </source>
</evidence>
<comment type="caution">
    <text evidence="2">The sequence shown here is derived from an EMBL/GenBank/DDBJ whole genome shotgun (WGS) entry which is preliminary data.</text>
</comment>
<gene>
    <name evidence="2" type="ORF">UX85_C0004G0124</name>
</gene>
<dbReference type="EMBL" id="LCNT01000004">
    <property type="protein sequence ID" value="KKU61202.1"/>
    <property type="molecule type" value="Genomic_DNA"/>
</dbReference>
<feature type="compositionally biased region" description="Basic and acidic residues" evidence="1">
    <location>
        <begin position="27"/>
        <end position="44"/>
    </location>
</feature>
<evidence type="ECO:0000313" key="2">
    <source>
        <dbReference type="EMBL" id="KKU61202.1"/>
    </source>
</evidence>